<organism evidence="13 14">
    <name type="scientific">Ladona fulva</name>
    <name type="common">Scarce chaser dragonfly</name>
    <name type="synonym">Libellula fulva</name>
    <dbReference type="NCBI Taxonomy" id="123851"/>
    <lineage>
        <taxon>Eukaryota</taxon>
        <taxon>Metazoa</taxon>
        <taxon>Ecdysozoa</taxon>
        <taxon>Arthropoda</taxon>
        <taxon>Hexapoda</taxon>
        <taxon>Insecta</taxon>
        <taxon>Pterygota</taxon>
        <taxon>Palaeoptera</taxon>
        <taxon>Odonata</taxon>
        <taxon>Epiprocta</taxon>
        <taxon>Anisoptera</taxon>
        <taxon>Libelluloidea</taxon>
        <taxon>Libellulidae</taxon>
        <taxon>Ladona</taxon>
    </lineage>
</organism>
<dbReference type="Proteomes" id="UP000792457">
    <property type="component" value="Unassembled WGS sequence"/>
</dbReference>
<comment type="caution">
    <text evidence="13">The sequence shown here is derived from an EMBL/GenBank/DDBJ whole genome shotgun (WGS) entry which is preliminary data.</text>
</comment>
<dbReference type="EMBL" id="KZ308942">
    <property type="protein sequence ID" value="KAG8235730.1"/>
    <property type="molecule type" value="Genomic_DNA"/>
</dbReference>
<keyword evidence="4 9" id="KW-0547">Nucleotide-binding</keyword>
<keyword evidence="3" id="KW-0808">Transferase</keyword>
<dbReference type="GO" id="GO:0005524">
    <property type="term" value="F:ATP binding"/>
    <property type="evidence" value="ECO:0007669"/>
    <property type="project" value="UniProtKB-UniRule"/>
</dbReference>
<feature type="chain" id="PRO_5035465492" description="non-specific serine/threonine protein kinase" evidence="11">
    <location>
        <begin position="17"/>
        <end position="320"/>
    </location>
</feature>
<comment type="catalytic activity">
    <reaction evidence="8">
        <text>L-seryl-[protein] + ATP = O-phospho-L-seryl-[protein] + ADP + H(+)</text>
        <dbReference type="Rhea" id="RHEA:17989"/>
        <dbReference type="Rhea" id="RHEA-COMP:9863"/>
        <dbReference type="Rhea" id="RHEA-COMP:11604"/>
        <dbReference type="ChEBI" id="CHEBI:15378"/>
        <dbReference type="ChEBI" id="CHEBI:29999"/>
        <dbReference type="ChEBI" id="CHEBI:30616"/>
        <dbReference type="ChEBI" id="CHEBI:83421"/>
        <dbReference type="ChEBI" id="CHEBI:456216"/>
        <dbReference type="EC" id="2.7.11.1"/>
    </reaction>
</comment>
<reference evidence="13" key="2">
    <citation type="submission" date="2017-10" db="EMBL/GenBank/DDBJ databases">
        <title>Ladona fulva Genome sequencing and assembly.</title>
        <authorList>
            <person name="Murali S."/>
            <person name="Richards S."/>
            <person name="Bandaranaike D."/>
            <person name="Bellair M."/>
            <person name="Blankenburg K."/>
            <person name="Chao H."/>
            <person name="Dinh H."/>
            <person name="Doddapaneni H."/>
            <person name="Dugan-Rocha S."/>
            <person name="Elkadiri S."/>
            <person name="Gnanaolivu R."/>
            <person name="Hernandez B."/>
            <person name="Skinner E."/>
            <person name="Javaid M."/>
            <person name="Lee S."/>
            <person name="Li M."/>
            <person name="Ming W."/>
            <person name="Munidasa M."/>
            <person name="Muniz J."/>
            <person name="Nguyen L."/>
            <person name="Hughes D."/>
            <person name="Osuji N."/>
            <person name="Pu L.-L."/>
            <person name="Puazo M."/>
            <person name="Qu C."/>
            <person name="Quiroz J."/>
            <person name="Raj R."/>
            <person name="Weissenberger G."/>
            <person name="Xin Y."/>
            <person name="Zou X."/>
            <person name="Han Y."/>
            <person name="Worley K."/>
            <person name="Muzny D."/>
            <person name="Gibbs R."/>
        </authorList>
    </citation>
    <scope>NUCLEOTIDE SEQUENCE</scope>
    <source>
        <strain evidence="13">Sampled in the wild</strain>
    </source>
</reference>
<evidence type="ECO:0000256" key="2">
    <source>
        <dbReference type="ARBA" id="ARBA00022527"/>
    </source>
</evidence>
<feature type="signal peptide" evidence="11">
    <location>
        <begin position="1"/>
        <end position="16"/>
    </location>
</feature>
<evidence type="ECO:0000256" key="10">
    <source>
        <dbReference type="RuleBase" id="RU000304"/>
    </source>
</evidence>
<dbReference type="PROSITE" id="PS00107">
    <property type="entry name" value="PROTEIN_KINASE_ATP"/>
    <property type="match status" value="1"/>
</dbReference>
<comment type="similarity">
    <text evidence="10">Belongs to the protein kinase superfamily.</text>
</comment>
<dbReference type="OrthoDB" id="248923at2759"/>
<gene>
    <name evidence="13" type="ORF">J437_LFUL016365</name>
</gene>
<dbReference type="InterPro" id="IPR017441">
    <property type="entry name" value="Protein_kinase_ATP_BS"/>
</dbReference>
<reference evidence="13" key="1">
    <citation type="submission" date="2013-04" db="EMBL/GenBank/DDBJ databases">
        <authorList>
            <person name="Qu J."/>
            <person name="Murali S.C."/>
            <person name="Bandaranaike D."/>
            <person name="Bellair M."/>
            <person name="Blankenburg K."/>
            <person name="Chao H."/>
            <person name="Dinh H."/>
            <person name="Doddapaneni H."/>
            <person name="Downs B."/>
            <person name="Dugan-Rocha S."/>
            <person name="Elkadiri S."/>
            <person name="Gnanaolivu R.D."/>
            <person name="Hernandez B."/>
            <person name="Javaid M."/>
            <person name="Jayaseelan J.C."/>
            <person name="Lee S."/>
            <person name="Li M."/>
            <person name="Ming W."/>
            <person name="Munidasa M."/>
            <person name="Muniz J."/>
            <person name="Nguyen L."/>
            <person name="Ongeri F."/>
            <person name="Osuji N."/>
            <person name="Pu L.-L."/>
            <person name="Puazo M."/>
            <person name="Qu C."/>
            <person name="Quiroz J."/>
            <person name="Raj R."/>
            <person name="Weissenberger G."/>
            <person name="Xin Y."/>
            <person name="Zou X."/>
            <person name="Han Y."/>
            <person name="Richards S."/>
            <person name="Worley K."/>
            <person name="Muzny D."/>
            <person name="Gibbs R."/>
        </authorList>
    </citation>
    <scope>NUCLEOTIDE SEQUENCE</scope>
    <source>
        <strain evidence="13">Sampled in the wild</strain>
    </source>
</reference>
<feature type="binding site" evidence="9">
    <location>
        <position position="57"/>
    </location>
    <ligand>
        <name>ATP</name>
        <dbReference type="ChEBI" id="CHEBI:30616"/>
    </ligand>
</feature>
<dbReference type="PANTHER" id="PTHR45998:SF2">
    <property type="entry name" value="SERINE_THREONINE-PROTEIN KINASE 16"/>
    <property type="match status" value="1"/>
</dbReference>
<sequence length="320" mass="35966">MNTLGLSLIFKMGCLCAKESVMINSRKYYIKSHLGDGGFSVVELVEDAHTHRTYALKRITCHGPEDQRLALQEVEFHKRFQHPNILECIDAALIGSTVMDAAMDTTSQVLILLPYYQRGTLAQELEWRCKNNEPMDSVPLLTMFIQVCKGVQAMHEATPVPLAHRDLKTANVLLKEDYTPVIMDLGSMAPARVKIGGSGEAQTLQDTAGERCSMPYRAPELFTVETHSTIDERTDIWSLGCILYAMCYYKSPFDAVYERGDSVALAVISGNVTFPETSIYSDDIRDLIMFMLNVNPTERPFIQNVIDKAEIVLMKLENRV</sequence>
<dbReference type="EC" id="2.7.11.1" evidence="1"/>
<feature type="domain" description="Protein kinase" evidence="12">
    <location>
        <begin position="28"/>
        <end position="313"/>
    </location>
</feature>
<name>A0A8K0P4M0_LADFU</name>
<dbReference type="GO" id="GO:0004674">
    <property type="term" value="F:protein serine/threonine kinase activity"/>
    <property type="evidence" value="ECO:0007669"/>
    <property type="project" value="UniProtKB-KW"/>
</dbReference>
<dbReference type="AlphaFoldDB" id="A0A8K0P4M0"/>
<proteinExistence type="inferred from homology"/>
<keyword evidence="2 10" id="KW-0723">Serine/threonine-protein kinase</keyword>
<dbReference type="InterPro" id="IPR000719">
    <property type="entry name" value="Prot_kinase_dom"/>
</dbReference>
<evidence type="ECO:0000256" key="8">
    <source>
        <dbReference type="ARBA" id="ARBA00048679"/>
    </source>
</evidence>
<evidence type="ECO:0000259" key="12">
    <source>
        <dbReference type="PROSITE" id="PS50011"/>
    </source>
</evidence>
<dbReference type="PROSITE" id="PS50011">
    <property type="entry name" value="PROTEIN_KINASE_DOM"/>
    <property type="match status" value="1"/>
</dbReference>
<evidence type="ECO:0000313" key="13">
    <source>
        <dbReference type="EMBL" id="KAG8235730.1"/>
    </source>
</evidence>
<protein>
    <recommendedName>
        <fullName evidence="1">non-specific serine/threonine protein kinase</fullName>
        <ecNumber evidence="1">2.7.11.1</ecNumber>
    </recommendedName>
</protein>
<evidence type="ECO:0000256" key="3">
    <source>
        <dbReference type="ARBA" id="ARBA00022679"/>
    </source>
</evidence>
<keyword evidence="11" id="KW-0732">Signal</keyword>
<dbReference type="Gene3D" id="1.10.510.10">
    <property type="entry name" value="Transferase(Phosphotransferase) domain 1"/>
    <property type="match status" value="1"/>
</dbReference>
<dbReference type="PANTHER" id="PTHR45998">
    <property type="entry name" value="SERINE/THREONINE-PROTEIN KINASE 16"/>
    <property type="match status" value="1"/>
</dbReference>
<dbReference type="SMART" id="SM00220">
    <property type="entry name" value="S_TKc"/>
    <property type="match status" value="1"/>
</dbReference>
<keyword evidence="14" id="KW-1185">Reference proteome</keyword>
<evidence type="ECO:0000256" key="1">
    <source>
        <dbReference type="ARBA" id="ARBA00012513"/>
    </source>
</evidence>
<evidence type="ECO:0000256" key="6">
    <source>
        <dbReference type="ARBA" id="ARBA00022840"/>
    </source>
</evidence>
<dbReference type="InterPro" id="IPR052239">
    <property type="entry name" value="Ser/Thr-specific_kinases"/>
</dbReference>
<evidence type="ECO:0000256" key="7">
    <source>
        <dbReference type="ARBA" id="ARBA00047899"/>
    </source>
</evidence>
<dbReference type="GO" id="GO:0005794">
    <property type="term" value="C:Golgi apparatus"/>
    <property type="evidence" value="ECO:0007669"/>
    <property type="project" value="TreeGrafter"/>
</dbReference>
<evidence type="ECO:0000256" key="5">
    <source>
        <dbReference type="ARBA" id="ARBA00022777"/>
    </source>
</evidence>
<dbReference type="InterPro" id="IPR011009">
    <property type="entry name" value="Kinase-like_dom_sf"/>
</dbReference>
<comment type="catalytic activity">
    <reaction evidence="7">
        <text>L-threonyl-[protein] + ATP = O-phospho-L-threonyl-[protein] + ADP + H(+)</text>
        <dbReference type="Rhea" id="RHEA:46608"/>
        <dbReference type="Rhea" id="RHEA-COMP:11060"/>
        <dbReference type="Rhea" id="RHEA-COMP:11605"/>
        <dbReference type="ChEBI" id="CHEBI:15378"/>
        <dbReference type="ChEBI" id="CHEBI:30013"/>
        <dbReference type="ChEBI" id="CHEBI:30616"/>
        <dbReference type="ChEBI" id="CHEBI:61977"/>
        <dbReference type="ChEBI" id="CHEBI:456216"/>
        <dbReference type="EC" id="2.7.11.1"/>
    </reaction>
</comment>
<dbReference type="Pfam" id="PF00069">
    <property type="entry name" value="Pkinase"/>
    <property type="match status" value="1"/>
</dbReference>
<dbReference type="InterPro" id="IPR008271">
    <property type="entry name" value="Ser/Thr_kinase_AS"/>
</dbReference>
<dbReference type="SUPFAM" id="SSF56112">
    <property type="entry name" value="Protein kinase-like (PK-like)"/>
    <property type="match status" value="1"/>
</dbReference>
<keyword evidence="6 9" id="KW-0067">ATP-binding</keyword>
<evidence type="ECO:0000256" key="11">
    <source>
        <dbReference type="SAM" id="SignalP"/>
    </source>
</evidence>
<keyword evidence="5" id="KW-0418">Kinase</keyword>
<evidence type="ECO:0000256" key="4">
    <source>
        <dbReference type="ARBA" id="ARBA00022741"/>
    </source>
</evidence>
<evidence type="ECO:0000313" key="14">
    <source>
        <dbReference type="Proteomes" id="UP000792457"/>
    </source>
</evidence>
<dbReference type="CDD" id="cd13986">
    <property type="entry name" value="STKc_16"/>
    <property type="match status" value="1"/>
</dbReference>
<accession>A0A8K0P4M0</accession>
<evidence type="ECO:0000256" key="9">
    <source>
        <dbReference type="PROSITE-ProRule" id="PRU10141"/>
    </source>
</evidence>
<dbReference type="PROSITE" id="PS00108">
    <property type="entry name" value="PROTEIN_KINASE_ST"/>
    <property type="match status" value="1"/>
</dbReference>